<evidence type="ECO:0000313" key="2">
    <source>
        <dbReference type="Proteomes" id="UP000005239"/>
    </source>
</evidence>
<dbReference type="AlphaFoldDB" id="A0A454Y1P4"/>
<name>A0A454Y1P4_PRIPA</name>
<gene>
    <name evidence="1" type="primary">WBGene00101212</name>
</gene>
<protein>
    <submittedName>
        <fullName evidence="1">Uncharacterized protein</fullName>
    </submittedName>
</protein>
<accession>A0A8R1U8B4</accession>
<sequence>MDSLVKMLSWLFSIFLLPLQISSSTVDSSLIYRSIFSERSFPFVFKPITEYKSVFGKQFDQPNPTFIPSKHLSIPLTVIDPRAPVTIGNEAAVLFWGVSRLPSNDDFPECVNYETSNDKRKVSYCDVPKMGRKWMILVMLSFFGICYAVGVYRLIHDCLKRKKQQQLRDAHGKADAAAQSVPLRPVGEENGIAQ</sequence>
<organism evidence="1 2">
    <name type="scientific">Pristionchus pacificus</name>
    <name type="common">Parasitic nematode worm</name>
    <dbReference type="NCBI Taxonomy" id="54126"/>
    <lineage>
        <taxon>Eukaryota</taxon>
        <taxon>Metazoa</taxon>
        <taxon>Ecdysozoa</taxon>
        <taxon>Nematoda</taxon>
        <taxon>Chromadorea</taxon>
        <taxon>Rhabditida</taxon>
        <taxon>Rhabditina</taxon>
        <taxon>Diplogasteromorpha</taxon>
        <taxon>Diplogasteroidea</taxon>
        <taxon>Neodiplogasteridae</taxon>
        <taxon>Pristionchus</taxon>
    </lineage>
</organism>
<reference evidence="1" key="2">
    <citation type="submission" date="2022-06" db="UniProtKB">
        <authorList>
            <consortium name="EnsemblMetazoa"/>
        </authorList>
    </citation>
    <scope>IDENTIFICATION</scope>
    <source>
        <strain evidence="1">PS312</strain>
    </source>
</reference>
<reference evidence="2" key="1">
    <citation type="journal article" date="2008" name="Nat. Genet.">
        <title>The Pristionchus pacificus genome provides a unique perspective on nematode lifestyle and parasitism.</title>
        <authorList>
            <person name="Dieterich C."/>
            <person name="Clifton S.W."/>
            <person name="Schuster L.N."/>
            <person name="Chinwalla A."/>
            <person name="Delehaunty K."/>
            <person name="Dinkelacker I."/>
            <person name="Fulton L."/>
            <person name="Fulton R."/>
            <person name="Godfrey J."/>
            <person name="Minx P."/>
            <person name="Mitreva M."/>
            <person name="Roeseler W."/>
            <person name="Tian H."/>
            <person name="Witte H."/>
            <person name="Yang S.P."/>
            <person name="Wilson R.K."/>
            <person name="Sommer R.J."/>
        </authorList>
    </citation>
    <scope>NUCLEOTIDE SEQUENCE [LARGE SCALE GENOMIC DNA]</scope>
    <source>
        <strain evidence="2">PS312</strain>
    </source>
</reference>
<keyword evidence="2" id="KW-1185">Reference proteome</keyword>
<evidence type="ECO:0000313" key="1">
    <source>
        <dbReference type="EnsemblMetazoa" id="PPA11658.1"/>
    </source>
</evidence>
<dbReference type="Proteomes" id="UP000005239">
    <property type="component" value="Unassembled WGS sequence"/>
</dbReference>
<dbReference type="EnsemblMetazoa" id="PPA11658.1">
    <property type="protein sequence ID" value="PPA11658.1"/>
    <property type="gene ID" value="WBGene00101212"/>
</dbReference>
<accession>A0A454Y1P4</accession>
<proteinExistence type="predicted"/>